<dbReference type="HOGENOM" id="CLU_079112_0_0_1"/>
<dbReference type="AlphaFoldDB" id="A0A0C2XU27"/>
<name>A0A0C2XU27_HEBCY</name>
<reference evidence="2" key="2">
    <citation type="submission" date="2015-01" db="EMBL/GenBank/DDBJ databases">
        <title>Evolutionary Origins and Diversification of the Mycorrhizal Mutualists.</title>
        <authorList>
            <consortium name="DOE Joint Genome Institute"/>
            <consortium name="Mycorrhizal Genomics Consortium"/>
            <person name="Kohler A."/>
            <person name="Kuo A."/>
            <person name="Nagy L.G."/>
            <person name="Floudas D."/>
            <person name="Copeland A."/>
            <person name="Barry K.W."/>
            <person name="Cichocki N."/>
            <person name="Veneault-Fourrey C."/>
            <person name="LaButti K."/>
            <person name="Lindquist E.A."/>
            <person name="Lipzen A."/>
            <person name="Lundell T."/>
            <person name="Morin E."/>
            <person name="Murat C."/>
            <person name="Riley R."/>
            <person name="Ohm R."/>
            <person name="Sun H."/>
            <person name="Tunlid A."/>
            <person name="Henrissat B."/>
            <person name="Grigoriev I.V."/>
            <person name="Hibbett D.S."/>
            <person name="Martin F."/>
        </authorList>
    </citation>
    <scope>NUCLEOTIDE SEQUENCE [LARGE SCALE GENOMIC DNA]</scope>
    <source>
        <strain evidence="2">h7</strain>
    </source>
</reference>
<reference evidence="1 2" key="1">
    <citation type="submission" date="2014-04" db="EMBL/GenBank/DDBJ databases">
        <authorList>
            <consortium name="DOE Joint Genome Institute"/>
            <person name="Kuo A."/>
            <person name="Gay G."/>
            <person name="Dore J."/>
            <person name="Kohler A."/>
            <person name="Nagy L.G."/>
            <person name="Floudas D."/>
            <person name="Copeland A."/>
            <person name="Barry K.W."/>
            <person name="Cichocki N."/>
            <person name="Veneault-Fourrey C."/>
            <person name="LaButti K."/>
            <person name="Lindquist E.A."/>
            <person name="Lipzen A."/>
            <person name="Lundell T."/>
            <person name="Morin E."/>
            <person name="Murat C."/>
            <person name="Sun H."/>
            <person name="Tunlid A."/>
            <person name="Henrissat B."/>
            <person name="Grigoriev I.V."/>
            <person name="Hibbett D.S."/>
            <person name="Martin F."/>
            <person name="Nordberg H.P."/>
            <person name="Cantor M.N."/>
            <person name="Hua S.X."/>
        </authorList>
    </citation>
    <scope>NUCLEOTIDE SEQUENCE [LARGE SCALE GENOMIC DNA]</scope>
    <source>
        <strain evidence="2">h7</strain>
    </source>
</reference>
<keyword evidence="2" id="KW-1185">Reference proteome</keyword>
<organism evidence="1 2">
    <name type="scientific">Hebeloma cylindrosporum</name>
    <dbReference type="NCBI Taxonomy" id="76867"/>
    <lineage>
        <taxon>Eukaryota</taxon>
        <taxon>Fungi</taxon>
        <taxon>Dikarya</taxon>
        <taxon>Basidiomycota</taxon>
        <taxon>Agaricomycotina</taxon>
        <taxon>Agaricomycetes</taxon>
        <taxon>Agaricomycetidae</taxon>
        <taxon>Agaricales</taxon>
        <taxon>Agaricineae</taxon>
        <taxon>Hymenogastraceae</taxon>
        <taxon>Hebeloma</taxon>
    </lineage>
</organism>
<proteinExistence type="predicted"/>
<evidence type="ECO:0000313" key="2">
    <source>
        <dbReference type="Proteomes" id="UP000053424"/>
    </source>
</evidence>
<sequence length="237" mass="27365">MSNFSTYHTDVEVMDFDFDTEEDQWDYEAHEGPAVHAPQWVRNLLDNEDIYAKNHMVCTAILPSPFWRQGMPYESVRISLEPGPEKRVPECGPGTFSGLHYNPGIFSVRMLSYGGPTRRSAHELTYRVAQGTTIGTMLDAAINRDMHHFVFLPHVGRDNMGRNQARWKGCGDFMLQYWAVFVRSGWVNGFSEENPSAGLATELGFTWHISRESHRRYFELIPIGRGRWIRWNPVNDH</sequence>
<accession>A0A0C2XU27</accession>
<dbReference type="Proteomes" id="UP000053424">
    <property type="component" value="Unassembled WGS sequence"/>
</dbReference>
<protein>
    <submittedName>
        <fullName evidence="1">Uncharacterized protein</fullName>
    </submittedName>
</protein>
<gene>
    <name evidence="1" type="ORF">M413DRAFT_445851</name>
</gene>
<dbReference type="EMBL" id="KN831781">
    <property type="protein sequence ID" value="KIM41133.1"/>
    <property type="molecule type" value="Genomic_DNA"/>
</dbReference>
<evidence type="ECO:0000313" key="1">
    <source>
        <dbReference type="EMBL" id="KIM41133.1"/>
    </source>
</evidence>
<dbReference type="OrthoDB" id="3239749at2759"/>